<gene>
    <name evidence="8" type="ORF">IAC61_05510</name>
</gene>
<dbReference type="PANTHER" id="PTHR43337">
    <property type="entry name" value="XANTHINE/URACIL PERMEASE C887.17-RELATED"/>
    <property type="match status" value="1"/>
</dbReference>
<dbReference type="AlphaFoldDB" id="A0A9D9DKC1"/>
<comment type="subcellular location">
    <subcellularLocation>
        <location evidence="1">Endomembrane system</location>
        <topology evidence="1">Multi-pass membrane protein</topology>
    </subcellularLocation>
</comment>
<dbReference type="EMBL" id="JADINA010000034">
    <property type="protein sequence ID" value="MBO8426749.1"/>
    <property type="molecule type" value="Genomic_DNA"/>
</dbReference>
<dbReference type="GO" id="GO:0012505">
    <property type="term" value="C:endomembrane system"/>
    <property type="evidence" value="ECO:0007669"/>
    <property type="project" value="UniProtKB-SubCell"/>
</dbReference>
<dbReference type="Proteomes" id="UP000823634">
    <property type="component" value="Unassembled WGS sequence"/>
</dbReference>
<evidence type="ECO:0000313" key="9">
    <source>
        <dbReference type="Proteomes" id="UP000823634"/>
    </source>
</evidence>
<keyword evidence="6 7" id="KW-0472">Membrane</keyword>
<evidence type="ECO:0000256" key="3">
    <source>
        <dbReference type="ARBA" id="ARBA00022448"/>
    </source>
</evidence>
<feature type="transmembrane region" description="Helical" evidence="7">
    <location>
        <begin position="95"/>
        <end position="119"/>
    </location>
</feature>
<dbReference type="InterPro" id="IPR045018">
    <property type="entry name" value="Azg-like"/>
</dbReference>
<proteinExistence type="inferred from homology"/>
<feature type="transmembrane region" description="Helical" evidence="7">
    <location>
        <begin position="51"/>
        <end position="75"/>
    </location>
</feature>
<evidence type="ECO:0000256" key="7">
    <source>
        <dbReference type="SAM" id="Phobius"/>
    </source>
</evidence>
<reference evidence="8" key="1">
    <citation type="submission" date="2020-10" db="EMBL/GenBank/DDBJ databases">
        <authorList>
            <person name="Gilroy R."/>
        </authorList>
    </citation>
    <scope>NUCLEOTIDE SEQUENCE</scope>
    <source>
        <strain evidence="8">17113</strain>
    </source>
</reference>
<feature type="transmembrane region" description="Helical" evidence="7">
    <location>
        <begin position="453"/>
        <end position="470"/>
    </location>
</feature>
<evidence type="ECO:0000256" key="1">
    <source>
        <dbReference type="ARBA" id="ARBA00004127"/>
    </source>
</evidence>
<organism evidence="8 9">
    <name type="scientific">Candidatus Alloenteromonas pullistercoris</name>
    <dbReference type="NCBI Taxonomy" id="2840785"/>
    <lineage>
        <taxon>Bacteria</taxon>
        <taxon>Bacillati</taxon>
        <taxon>Bacillota</taxon>
        <taxon>Bacillota incertae sedis</taxon>
        <taxon>Candidatus Alloenteromonas</taxon>
    </lineage>
</organism>
<dbReference type="GO" id="GO:0005345">
    <property type="term" value="F:purine nucleobase transmembrane transporter activity"/>
    <property type="evidence" value="ECO:0007669"/>
    <property type="project" value="TreeGrafter"/>
</dbReference>
<evidence type="ECO:0000313" key="8">
    <source>
        <dbReference type="EMBL" id="MBO8426749.1"/>
    </source>
</evidence>
<feature type="transmembrane region" description="Helical" evidence="7">
    <location>
        <begin position="131"/>
        <end position="154"/>
    </location>
</feature>
<feature type="transmembrane region" description="Helical" evidence="7">
    <location>
        <begin position="166"/>
        <end position="187"/>
    </location>
</feature>
<feature type="transmembrane region" description="Helical" evidence="7">
    <location>
        <begin position="20"/>
        <end position="39"/>
    </location>
</feature>
<dbReference type="GO" id="GO:0005886">
    <property type="term" value="C:plasma membrane"/>
    <property type="evidence" value="ECO:0007669"/>
    <property type="project" value="TreeGrafter"/>
</dbReference>
<evidence type="ECO:0000256" key="2">
    <source>
        <dbReference type="ARBA" id="ARBA00005697"/>
    </source>
</evidence>
<keyword evidence="5 7" id="KW-1133">Transmembrane helix</keyword>
<reference evidence="8" key="2">
    <citation type="journal article" date="2021" name="PeerJ">
        <title>Extensive microbial diversity within the chicken gut microbiome revealed by metagenomics and culture.</title>
        <authorList>
            <person name="Gilroy R."/>
            <person name="Ravi A."/>
            <person name="Getino M."/>
            <person name="Pursley I."/>
            <person name="Horton D.L."/>
            <person name="Alikhan N.F."/>
            <person name="Baker D."/>
            <person name="Gharbi K."/>
            <person name="Hall N."/>
            <person name="Watson M."/>
            <person name="Adriaenssens E.M."/>
            <person name="Foster-Nyarko E."/>
            <person name="Jarju S."/>
            <person name="Secka A."/>
            <person name="Antonio M."/>
            <person name="Oren A."/>
            <person name="Chaudhuri R.R."/>
            <person name="La Ragione R."/>
            <person name="Hildebrand F."/>
            <person name="Pallen M.J."/>
        </authorList>
    </citation>
    <scope>NUCLEOTIDE SEQUENCE</scope>
    <source>
        <strain evidence="8">17113</strain>
    </source>
</reference>
<comment type="similarity">
    <text evidence="2">Belongs to the nucleobase:cation symporter-2 (NCS2) (TC 2.A.40) family. Azg-like subfamily.</text>
</comment>
<keyword evidence="3" id="KW-0813">Transport</keyword>
<evidence type="ECO:0000256" key="4">
    <source>
        <dbReference type="ARBA" id="ARBA00022692"/>
    </source>
</evidence>
<protein>
    <submittedName>
        <fullName evidence="8">NCS2 family permease</fullName>
    </submittedName>
</protein>
<evidence type="ECO:0000256" key="5">
    <source>
        <dbReference type="ARBA" id="ARBA00022989"/>
    </source>
</evidence>
<sequence>MLEKIFHLKSRGGSIKGELIGGLVTFASIVYILPVNAALLSDAGMNSGGVFFATALVSFICCLLMGFLANYPLVLSAGMGMNAYLSYTICGTMGFSWQQAMVLLTVNGILFMVLTLTPLRQIIVNAIPKGLRSAISIGLGGFILFVGLQGAGIISDSSTLVTLGDFSSPAVLLASFGILVCVGLMAFKKVPLLSQLAIPIALVATALVGVIASLSIAAAGNPEFAISSGLPLAPWEDPSVFWGVRGLDEVLFFGTLDGATSASDFGEMLGDLFASPDTYIAIFTLIFVNMFDTTATMLTAGRHCGLIDESGQLVGARKAMIADATGALICGPLGTSTVTSFAESTIGISLGAKTGLSAIVAGTLLLISGFAFPIFSVFSYSSVNAVALVGVGLLIMSGALPELAKEDMTTLVSGILLFLMMILTYSLSNGLAIGVIAYIVMRLFEGKWKEISIPVYAIGVIFLASFVVTAL</sequence>
<feature type="transmembrane region" description="Helical" evidence="7">
    <location>
        <begin position="382"/>
        <end position="400"/>
    </location>
</feature>
<accession>A0A9D9DKC1</accession>
<dbReference type="Pfam" id="PF00860">
    <property type="entry name" value="Xan_ur_permease"/>
    <property type="match status" value="1"/>
</dbReference>
<evidence type="ECO:0000256" key="6">
    <source>
        <dbReference type="ARBA" id="ARBA00023136"/>
    </source>
</evidence>
<dbReference type="PANTHER" id="PTHR43337:SF1">
    <property type="entry name" value="XANTHINE_URACIL PERMEASE C887.17-RELATED"/>
    <property type="match status" value="1"/>
</dbReference>
<name>A0A9D9DKC1_9FIRM</name>
<keyword evidence="4 7" id="KW-0812">Transmembrane</keyword>
<feature type="transmembrane region" description="Helical" evidence="7">
    <location>
        <begin position="412"/>
        <end position="441"/>
    </location>
</feature>
<dbReference type="InterPro" id="IPR006043">
    <property type="entry name" value="NCS2"/>
</dbReference>
<feature type="transmembrane region" description="Helical" evidence="7">
    <location>
        <begin position="321"/>
        <end position="342"/>
    </location>
</feature>
<comment type="caution">
    <text evidence="8">The sequence shown here is derived from an EMBL/GenBank/DDBJ whole genome shotgun (WGS) entry which is preliminary data.</text>
</comment>
<feature type="transmembrane region" description="Helical" evidence="7">
    <location>
        <begin position="278"/>
        <end position="300"/>
    </location>
</feature>
<feature type="transmembrane region" description="Helical" evidence="7">
    <location>
        <begin position="196"/>
        <end position="219"/>
    </location>
</feature>
<feature type="transmembrane region" description="Helical" evidence="7">
    <location>
        <begin position="354"/>
        <end position="375"/>
    </location>
</feature>